<evidence type="ECO:0000256" key="1">
    <source>
        <dbReference type="ARBA" id="ARBA00009981"/>
    </source>
</evidence>
<dbReference type="NCBIfam" id="TIGR01552">
    <property type="entry name" value="phd_fam"/>
    <property type="match status" value="1"/>
</dbReference>
<dbReference type="InterPro" id="IPR006442">
    <property type="entry name" value="Antitoxin_Phd/YefM"/>
</dbReference>
<proteinExistence type="inferred from homology"/>
<dbReference type="Pfam" id="PF02604">
    <property type="entry name" value="PhdYeFM_antitox"/>
    <property type="match status" value="1"/>
</dbReference>
<accession>A0A450SJ47</accession>
<protein>
    <recommendedName>
        <fullName evidence="2">Antitoxin</fullName>
    </recommendedName>
</protein>
<organism evidence="4">
    <name type="scientific">Candidatus Kentrum sp. FW</name>
    <dbReference type="NCBI Taxonomy" id="2126338"/>
    <lineage>
        <taxon>Bacteria</taxon>
        <taxon>Pseudomonadati</taxon>
        <taxon>Pseudomonadota</taxon>
        <taxon>Gammaproteobacteria</taxon>
        <taxon>Candidatus Kentrum</taxon>
    </lineage>
</organism>
<comment type="similarity">
    <text evidence="1 2">Belongs to the phD/YefM antitoxin family.</text>
</comment>
<evidence type="ECO:0000256" key="2">
    <source>
        <dbReference type="RuleBase" id="RU362080"/>
    </source>
</evidence>
<sequence>MQTINIHEAKTHFSRLVEQAFAGDDVLIARAGKPVARLTRLENEETKPRILGLGKNRFSLPKDFSDLHADTIRDMFEAGK</sequence>
<evidence type="ECO:0000313" key="4">
    <source>
        <dbReference type="EMBL" id="VFJ53409.1"/>
    </source>
</evidence>
<evidence type="ECO:0000313" key="3">
    <source>
        <dbReference type="EMBL" id="VFJ52314.1"/>
    </source>
</evidence>
<dbReference type="AlphaFoldDB" id="A0A450SJ47"/>
<gene>
    <name evidence="4" type="ORF">BECKFW1821A_GA0114235_104213</name>
    <name evidence="3" type="ORF">BECKFW1821B_GA0114236_10123</name>
</gene>
<reference evidence="4" key="1">
    <citation type="submission" date="2019-02" db="EMBL/GenBank/DDBJ databases">
        <authorList>
            <person name="Gruber-Vodicka R. H."/>
            <person name="Seah K. B. B."/>
        </authorList>
    </citation>
    <scope>NUCLEOTIDE SEQUENCE</scope>
    <source>
        <strain evidence="3">BECK_BZ106</strain>
        <strain evidence="4">BECK_BZ15</strain>
    </source>
</reference>
<dbReference type="Gene3D" id="3.40.1620.10">
    <property type="entry name" value="YefM-like domain"/>
    <property type="match status" value="1"/>
</dbReference>
<dbReference type="EMBL" id="CAADEW010000042">
    <property type="protein sequence ID" value="VFJ53409.1"/>
    <property type="molecule type" value="Genomic_DNA"/>
</dbReference>
<dbReference type="EMBL" id="CAADFD010000012">
    <property type="protein sequence ID" value="VFJ52314.1"/>
    <property type="molecule type" value="Genomic_DNA"/>
</dbReference>
<name>A0A450SJ47_9GAMM</name>
<comment type="function">
    <text evidence="2">Antitoxin component of a type II toxin-antitoxin (TA) system.</text>
</comment>
<dbReference type="InterPro" id="IPR036165">
    <property type="entry name" value="YefM-like_sf"/>
</dbReference>
<dbReference type="SUPFAM" id="SSF143120">
    <property type="entry name" value="YefM-like"/>
    <property type="match status" value="1"/>
</dbReference>